<dbReference type="AlphaFoldDB" id="A0A144C834"/>
<evidence type="ECO:0000313" key="2">
    <source>
        <dbReference type="Proteomes" id="UP000076008"/>
    </source>
</evidence>
<dbReference type="Proteomes" id="UP000076008">
    <property type="component" value="Unassembled WGS sequence"/>
</dbReference>
<organism evidence="1 2">
    <name type="scientific">Enterobacter cloacae</name>
    <dbReference type="NCBI Taxonomy" id="550"/>
    <lineage>
        <taxon>Bacteria</taxon>
        <taxon>Pseudomonadati</taxon>
        <taxon>Pseudomonadota</taxon>
        <taxon>Gammaproteobacteria</taxon>
        <taxon>Enterobacterales</taxon>
        <taxon>Enterobacteriaceae</taxon>
        <taxon>Enterobacter</taxon>
        <taxon>Enterobacter cloacae complex</taxon>
    </lineage>
</organism>
<protein>
    <submittedName>
        <fullName evidence="1">Uncharacterized protein</fullName>
    </submittedName>
</protein>
<accession>A0A144C834</accession>
<proteinExistence type="predicted"/>
<evidence type="ECO:0000313" key="1">
    <source>
        <dbReference type="EMBL" id="CZU41575.1"/>
    </source>
</evidence>
<reference evidence="1 2" key="1">
    <citation type="submission" date="2016-03" db="EMBL/GenBank/DDBJ databases">
        <authorList>
            <consortium name="Pathogen Informatics"/>
        </authorList>
    </citation>
    <scope>NUCLEOTIDE SEQUENCE [LARGE SCALE GENOMIC DNA]</scope>
    <source>
        <strain evidence="2">e1252</strain>
    </source>
</reference>
<name>A0A144C834_ENTCL</name>
<sequence>MATIPTLANPDSTDSIACQLLDLPISSALDLFELTDCCCAFVNVLLETHDKAERLALCGRLAFTLDELKNRCDADLPPHLVERLSTGLPAQSCVPDCWQDTAMLVGYAQALNQALLSQTLASAVSQELAGLLHDLVYLLADFVREPYLPH</sequence>
<dbReference type="EMBL" id="FJXR01000002">
    <property type="protein sequence ID" value="CZU41575.1"/>
    <property type="molecule type" value="Genomic_DNA"/>
</dbReference>
<gene>
    <name evidence="1" type="ORF">SAMEA2273318_00476</name>
</gene>
<dbReference type="RefSeq" id="WP_063142986.1">
    <property type="nucleotide sequence ID" value="NZ_FJXR01000002.1"/>
</dbReference>